<keyword evidence="1" id="KW-0472">Membrane</keyword>
<protein>
    <submittedName>
        <fullName evidence="2">Uncharacterized protein</fullName>
    </submittedName>
</protein>
<evidence type="ECO:0000256" key="1">
    <source>
        <dbReference type="SAM" id="Phobius"/>
    </source>
</evidence>
<evidence type="ECO:0000313" key="3">
    <source>
        <dbReference type="Proteomes" id="UP001642540"/>
    </source>
</evidence>
<feature type="transmembrane region" description="Helical" evidence="1">
    <location>
        <begin position="81"/>
        <end position="104"/>
    </location>
</feature>
<keyword evidence="1" id="KW-1133">Transmembrane helix</keyword>
<gene>
    <name evidence="2" type="ORF">ODALV1_LOCUS14073</name>
</gene>
<dbReference type="EMBL" id="CAXLJM020000043">
    <property type="protein sequence ID" value="CAL8110239.1"/>
    <property type="molecule type" value="Genomic_DNA"/>
</dbReference>
<comment type="caution">
    <text evidence="2">The sequence shown here is derived from an EMBL/GenBank/DDBJ whole genome shotgun (WGS) entry which is preliminary data.</text>
</comment>
<feature type="transmembrane region" description="Helical" evidence="1">
    <location>
        <begin position="147"/>
        <end position="167"/>
    </location>
</feature>
<evidence type="ECO:0000313" key="2">
    <source>
        <dbReference type="EMBL" id="CAL8110239.1"/>
    </source>
</evidence>
<accession>A0ABP1QUX9</accession>
<keyword evidence="1" id="KW-0812">Transmembrane</keyword>
<organism evidence="2 3">
    <name type="scientific">Orchesella dallaii</name>
    <dbReference type="NCBI Taxonomy" id="48710"/>
    <lineage>
        <taxon>Eukaryota</taxon>
        <taxon>Metazoa</taxon>
        <taxon>Ecdysozoa</taxon>
        <taxon>Arthropoda</taxon>
        <taxon>Hexapoda</taxon>
        <taxon>Collembola</taxon>
        <taxon>Entomobryomorpha</taxon>
        <taxon>Entomobryoidea</taxon>
        <taxon>Orchesellidae</taxon>
        <taxon>Orchesellinae</taxon>
        <taxon>Orchesella</taxon>
    </lineage>
</organism>
<reference evidence="2 3" key="1">
    <citation type="submission" date="2024-08" db="EMBL/GenBank/DDBJ databases">
        <authorList>
            <person name="Cucini C."/>
            <person name="Frati F."/>
        </authorList>
    </citation>
    <scope>NUCLEOTIDE SEQUENCE [LARGE SCALE GENOMIC DNA]</scope>
</reference>
<feature type="transmembrane region" description="Helical" evidence="1">
    <location>
        <begin position="48"/>
        <end position="69"/>
    </location>
</feature>
<keyword evidence="3" id="KW-1185">Reference proteome</keyword>
<proteinExistence type="predicted"/>
<sequence>MIIDLCRESAKYNNIGSGRGEKTIKNVMLIYSEMRLLTSLYNTIFRKIFYPTFTLTCGASVVGCIFVLVKTHKTVNIGVLGFTFCCGVALLGALYLVTLFTSFISSNSSELKTAILSTVRRKKERKIMMHYREYGVEVGNFYIVQRITPLTLIGILANIMATMLLSVNTA</sequence>
<dbReference type="Proteomes" id="UP001642540">
    <property type="component" value="Unassembled WGS sequence"/>
</dbReference>
<name>A0ABP1QUX9_9HEXA</name>